<comment type="caution">
    <text evidence="1">The sequence shown here is derived from an EMBL/GenBank/DDBJ whole genome shotgun (WGS) entry which is preliminary data.</text>
</comment>
<gene>
    <name evidence="1" type="ORF">OWV82_008596</name>
</gene>
<dbReference type="EMBL" id="CM051397">
    <property type="protein sequence ID" value="KAJ4720836.1"/>
    <property type="molecule type" value="Genomic_DNA"/>
</dbReference>
<evidence type="ECO:0000313" key="2">
    <source>
        <dbReference type="Proteomes" id="UP001164539"/>
    </source>
</evidence>
<organism evidence="1 2">
    <name type="scientific">Melia azedarach</name>
    <name type="common">Chinaberry tree</name>
    <dbReference type="NCBI Taxonomy" id="155640"/>
    <lineage>
        <taxon>Eukaryota</taxon>
        <taxon>Viridiplantae</taxon>
        <taxon>Streptophyta</taxon>
        <taxon>Embryophyta</taxon>
        <taxon>Tracheophyta</taxon>
        <taxon>Spermatophyta</taxon>
        <taxon>Magnoliopsida</taxon>
        <taxon>eudicotyledons</taxon>
        <taxon>Gunneridae</taxon>
        <taxon>Pentapetalae</taxon>
        <taxon>rosids</taxon>
        <taxon>malvids</taxon>
        <taxon>Sapindales</taxon>
        <taxon>Meliaceae</taxon>
        <taxon>Melia</taxon>
    </lineage>
</organism>
<evidence type="ECO:0000313" key="1">
    <source>
        <dbReference type="EMBL" id="KAJ4720836.1"/>
    </source>
</evidence>
<reference evidence="1 2" key="1">
    <citation type="journal article" date="2023" name="Science">
        <title>Complex scaffold remodeling in plant triterpene biosynthesis.</title>
        <authorList>
            <person name="De La Pena R."/>
            <person name="Hodgson H."/>
            <person name="Liu J.C."/>
            <person name="Stephenson M.J."/>
            <person name="Martin A.C."/>
            <person name="Owen C."/>
            <person name="Harkess A."/>
            <person name="Leebens-Mack J."/>
            <person name="Jimenez L.E."/>
            <person name="Osbourn A."/>
            <person name="Sattely E.S."/>
        </authorList>
    </citation>
    <scope>NUCLEOTIDE SEQUENCE [LARGE SCALE GENOMIC DNA]</scope>
    <source>
        <strain evidence="2">cv. JPN11</strain>
        <tissue evidence="1">Leaf</tissue>
    </source>
</reference>
<dbReference type="Proteomes" id="UP001164539">
    <property type="component" value="Chromosome 4"/>
</dbReference>
<keyword evidence="2" id="KW-1185">Reference proteome</keyword>
<protein>
    <submittedName>
        <fullName evidence="1">VPS10 2 like</fullName>
    </submittedName>
</protein>
<sequence>MEDQQRFMILPQREGGEVEESDQEDAISLCDLLVDHCQESEYDSYQQLSNEDDSFEFSFDTSFNSTDQNDADTVDKNSNAINFCRETVSYSGNKQQQVPDSPVYYLNNKRRSSNTPVTRRYRQDCYASNSRSRRHKVLIGLAKVPTVMELSDIKKRQSKRRNPAPMLPVTAGGCELAVAGDNNGYQGRRNHWSLVRSLKCGAQFAGVLTKTAFGCFSVVRLRG</sequence>
<proteinExistence type="predicted"/>
<accession>A0ACC1YAS6</accession>
<name>A0ACC1YAS6_MELAZ</name>